<gene>
    <name evidence="2" type="ORF">EJ08DRAFT_361569</name>
</gene>
<dbReference type="EMBL" id="MU007061">
    <property type="protein sequence ID" value="KAF2427260.1"/>
    <property type="molecule type" value="Genomic_DNA"/>
</dbReference>
<name>A0A9P4NLI6_9PEZI</name>
<dbReference type="AlphaFoldDB" id="A0A9P4NLI6"/>
<feature type="transmembrane region" description="Helical" evidence="1">
    <location>
        <begin position="96"/>
        <end position="114"/>
    </location>
</feature>
<evidence type="ECO:0000313" key="2">
    <source>
        <dbReference type="EMBL" id="KAF2427260.1"/>
    </source>
</evidence>
<sequence length="202" mass="23140">MGAQHKHNPSGPGFPPPCIYPFYVPPKDIDKQYLLDTSIVIHERVVIVLPLTSQSNIMVSILHLHFTLPLILALLSIPLYPYLGFAPFRYAQILRFWRRFIVIIFWIRAIEYGFRRNWKITVGILAGHFLVLRRYPGSDALDHEVAETHQRRQKDARLRCSLYGQSCSLWLPKLVRPRGVVRSEIQPRAEGAALCLCAGGTI</sequence>
<evidence type="ECO:0000256" key="1">
    <source>
        <dbReference type="SAM" id="Phobius"/>
    </source>
</evidence>
<keyword evidence="1" id="KW-1133">Transmembrane helix</keyword>
<keyword evidence="1" id="KW-0812">Transmembrane</keyword>
<organism evidence="2 3">
    <name type="scientific">Tothia fuscella</name>
    <dbReference type="NCBI Taxonomy" id="1048955"/>
    <lineage>
        <taxon>Eukaryota</taxon>
        <taxon>Fungi</taxon>
        <taxon>Dikarya</taxon>
        <taxon>Ascomycota</taxon>
        <taxon>Pezizomycotina</taxon>
        <taxon>Dothideomycetes</taxon>
        <taxon>Pleosporomycetidae</taxon>
        <taxon>Venturiales</taxon>
        <taxon>Cylindrosympodiaceae</taxon>
        <taxon>Tothia</taxon>
    </lineage>
</organism>
<feature type="transmembrane region" description="Helical" evidence="1">
    <location>
        <begin position="61"/>
        <end position="84"/>
    </location>
</feature>
<dbReference type="Proteomes" id="UP000800235">
    <property type="component" value="Unassembled WGS sequence"/>
</dbReference>
<evidence type="ECO:0000313" key="3">
    <source>
        <dbReference type="Proteomes" id="UP000800235"/>
    </source>
</evidence>
<comment type="caution">
    <text evidence="2">The sequence shown here is derived from an EMBL/GenBank/DDBJ whole genome shotgun (WGS) entry which is preliminary data.</text>
</comment>
<reference evidence="2" key="1">
    <citation type="journal article" date="2020" name="Stud. Mycol.">
        <title>101 Dothideomycetes genomes: a test case for predicting lifestyles and emergence of pathogens.</title>
        <authorList>
            <person name="Haridas S."/>
            <person name="Albert R."/>
            <person name="Binder M."/>
            <person name="Bloem J."/>
            <person name="Labutti K."/>
            <person name="Salamov A."/>
            <person name="Andreopoulos B."/>
            <person name="Baker S."/>
            <person name="Barry K."/>
            <person name="Bills G."/>
            <person name="Bluhm B."/>
            <person name="Cannon C."/>
            <person name="Castanera R."/>
            <person name="Culley D."/>
            <person name="Daum C."/>
            <person name="Ezra D."/>
            <person name="Gonzalez J."/>
            <person name="Henrissat B."/>
            <person name="Kuo A."/>
            <person name="Liang C."/>
            <person name="Lipzen A."/>
            <person name="Lutzoni F."/>
            <person name="Magnuson J."/>
            <person name="Mondo S."/>
            <person name="Nolan M."/>
            <person name="Ohm R."/>
            <person name="Pangilinan J."/>
            <person name="Park H.-J."/>
            <person name="Ramirez L."/>
            <person name="Alfaro M."/>
            <person name="Sun H."/>
            <person name="Tritt A."/>
            <person name="Yoshinaga Y."/>
            <person name="Zwiers L.-H."/>
            <person name="Turgeon B."/>
            <person name="Goodwin S."/>
            <person name="Spatafora J."/>
            <person name="Crous P."/>
            <person name="Grigoriev I."/>
        </authorList>
    </citation>
    <scope>NUCLEOTIDE SEQUENCE</scope>
    <source>
        <strain evidence="2">CBS 130266</strain>
    </source>
</reference>
<proteinExistence type="predicted"/>
<keyword evidence="1" id="KW-0472">Membrane</keyword>
<protein>
    <submittedName>
        <fullName evidence="2">Uncharacterized protein</fullName>
    </submittedName>
</protein>
<accession>A0A9P4NLI6</accession>
<keyword evidence="3" id="KW-1185">Reference proteome</keyword>